<dbReference type="AlphaFoldDB" id="A0A160F3S6"/>
<dbReference type="OrthoDB" id="2679959at2"/>
<keyword evidence="3" id="KW-1185">Reference proteome</keyword>
<dbReference type="PATRIC" id="fig|294699.3.peg.1387"/>
<accession>A0A160F3S6</accession>
<reference evidence="2 3" key="1">
    <citation type="journal article" date="2006" name="Syst. Appl. Microbiol.">
        <title>Anoxybacillus amylolyticus sp. nov., a thermophilic amylase producing bacterium isolated from Mount Rittmann (Antarctica).</title>
        <authorList>
            <person name="Poli A."/>
            <person name="Esposito E."/>
            <person name="Lama L."/>
            <person name="Orlando P."/>
            <person name="Nicolaus G."/>
            <person name="de Appolonia F."/>
            <person name="Gambacorta A."/>
            <person name="Nicolaus B."/>
        </authorList>
    </citation>
    <scope>NUCLEOTIDE SEQUENCE [LARGE SCALE GENOMIC DNA]</scope>
    <source>
        <strain evidence="2 3">DSM 15939</strain>
    </source>
</reference>
<keyword evidence="1" id="KW-1133">Transmembrane helix</keyword>
<organism evidence="2 3">
    <name type="scientific">Anoxybacteroides amylolyticum</name>
    <dbReference type="NCBI Taxonomy" id="294699"/>
    <lineage>
        <taxon>Bacteria</taxon>
        <taxon>Bacillati</taxon>
        <taxon>Bacillota</taxon>
        <taxon>Bacilli</taxon>
        <taxon>Bacillales</taxon>
        <taxon>Anoxybacillaceae</taxon>
        <taxon>Anoxybacteroides</taxon>
    </lineage>
</organism>
<evidence type="ECO:0000256" key="1">
    <source>
        <dbReference type="SAM" id="Phobius"/>
    </source>
</evidence>
<keyword evidence="1" id="KW-0812">Transmembrane</keyword>
<sequence>MKSIQPVFLLFAILAASSIMAIGIFIAEQITIGVIISIVAFVLIMGIGFITKKRMREKGML</sequence>
<keyword evidence="1" id="KW-0472">Membrane</keyword>
<dbReference type="InterPro" id="IPR035211">
    <property type="entry name" value="DUF5325"/>
</dbReference>
<dbReference type="Pfam" id="PF17259">
    <property type="entry name" value="DUF5325"/>
    <property type="match status" value="1"/>
</dbReference>
<gene>
    <name evidence="2" type="ORF">GFC30_1367</name>
</gene>
<dbReference type="RefSeq" id="WP_066323469.1">
    <property type="nucleotide sequence ID" value="NZ_CP015438.1"/>
</dbReference>
<evidence type="ECO:0000313" key="2">
    <source>
        <dbReference type="EMBL" id="ANB60966.1"/>
    </source>
</evidence>
<dbReference type="EMBL" id="CP015438">
    <property type="protein sequence ID" value="ANB60966.1"/>
    <property type="molecule type" value="Genomic_DNA"/>
</dbReference>
<dbReference type="Proteomes" id="UP000076865">
    <property type="component" value="Chromosome"/>
</dbReference>
<name>A0A160F3S6_9BACL</name>
<feature type="transmembrane region" description="Helical" evidence="1">
    <location>
        <begin position="32"/>
        <end position="51"/>
    </location>
</feature>
<proteinExistence type="predicted"/>
<feature type="transmembrane region" description="Helical" evidence="1">
    <location>
        <begin position="7"/>
        <end position="26"/>
    </location>
</feature>
<protein>
    <submittedName>
        <fullName evidence="2">Putative membrane protein</fullName>
    </submittedName>
</protein>
<evidence type="ECO:0000313" key="3">
    <source>
        <dbReference type="Proteomes" id="UP000076865"/>
    </source>
</evidence>
<dbReference type="KEGG" id="aamy:GFC30_1367"/>